<sequence length="440" mass="48838">MLFSSGFAFAQQSSAPTAGEQNKSNIYYEDVIVPIGNEYQNSIQLLNNRFRVDNGISEIAIVFFREYGSPPVVLVRPDGSKLFIENSLDDDSYTWFETDTYDMISLKNPMPGPWQAVGDVLPQSRVMVIADITLSAQAIPNVVYSGETLKQVAFLQNKGSEPDITPFREVISLSIDFVSTNNPEYPNFGLGSRTVARFEDNGLGFDEADADGIFTGQFNLSIIEGEWTPIFTLRTPLFTREQVNEKVVLLPNPVQISHHLADTDDAKHMLTVQTDETQVSLSSLILDGTLRYPNGDVARISITEANDLPKQIPLNNVGEGIYKVNLSAYATSVTGRNLMLTVPEYSFVVEPPPIIEPIAVATDPIIEELMVEQESSSEEEETLSLMHIFIINFALLVFGIAFLYALADKQKNPTNHLSLRIIRLLNFKRSKSAKDSIPAS</sequence>
<keyword evidence="1" id="KW-0812">Transmembrane</keyword>
<feature type="transmembrane region" description="Helical" evidence="1">
    <location>
        <begin position="385"/>
        <end position="407"/>
    </location>
</feature>
<dbReference type="Proteomes" id="UP001253545">
    <property type="component" value="Unassembled WGS sequence"/>
</dbReference>
<dbReference type="NCBIfam" id="TIGR03503">
    <property type="entry name" value="TIGR03503 family protein"/>
    <property type="match status" value="1"/>
</dbReference>
<dbReference type="EMBL" id="JAVRHX010000001">
    <property type="protein sequence ID" value="MDT0594203.1"/>
    <property type="molecule type" value="Genomic_DNA"/>
</dbReference>
<proteinExistence type="predicted"/>
<evidence type="ECO:0000313" key="2">
    <source>
        <dbReference type="EMBL" id="MDT0594203.1"/>
    </source>
</evidence>
<keyword evidence="1" id="KW-1133">Transmembrane helix</keyword>
<comment type="caution">
    <text evidence="2">The sequence shown here is derived from an EMBL/GenBank/DDBJ whole genome shotgun (WGS) entry which is preliminary data.</text>
</comment>
<accession>A0ABU2ZQ71</accession>
<evidence type="ECO:0000313" key="3">
    <source>
        <dbReference type="Proteomes" id="UP001253545"/>
    </source>
</evidence>
<organism evidence="2 3">
    <name type="scientific">Glaciecola petra</name>
    <dbReference type="NCBI Taxonomy" id="3075602"/>
    <lineage>
        <taxon>Bacteria</taxon>
        <taxon>Pseudomonadati</taxon>
        <taxon>Pseudomonadota</taxon>
        <taxon>Gammaproteobacteria</taxon>
        <taxon>Alteromonadales</taxon>
        <taxon>Alteromonadaceae</taxon>
        <taxon>Glaciecola</taxon>
    </lineage>
</organism>
<dbReference type="RefSeq" id="WP_311367684.1">
    <property type="nucleotide sequence ID" value="NZ_JAVRHX010000001.1"/>
</dbReference>
<evidence type="ECO:0000256" key="1">
    <source>
        <dbReference type="SAM" id="Phobius"/>
    </source>
</evidence>
<dbReference type="InterPro" id="IPR020010">
    <property type="entry name" value="CHP03503"/>
</dbReference>
<gene>
    <name evidence="2" type="ORF">RM552_05035</name>
</gene>
<name>A0ABU2ZQ71_9ALTE</name>
<keyword evidence="1" id="KW-0472">Membrane</keyword>
<protein>
    <submittedName>
        <fullName evidence="2">TIGR03503 family protein</fullName>
    </submittedName>
</protein>
<keyword evidence="3" id="KW-1185">Reference proteome</keyword>
<reference evidence="2 3" key="1">
    <citation type="submission" date="2023-09" db="EMBL/GenBank/DDBJ databases">
        <authorList>
            <person name="Rey-Velasco X."/>
        </authorList>
    </citation>
    <scope>NUCLEOTIDE SEQUENCE [LARGE SCALE GENOMIC DNA]</scope>
    <source>
        <strain evidence="2 3">P117</strain>
    </source>
</reference>